<dbReference type="PATRIC" id="fig|1321820.3.peg.1378"/>
<organism evidence="2 3">
    <name type="scientific">Gemella bergeri ATCC 700627</name>
    <dbReference type="NCBI Taxonomy" id="1321820"/>
    <lineage>
        <taxon>Bacteria</taxon>
        <taxon>Bacillati</taxon>
        <taxon>Bacillota</taxon>
        <taxon>Bacilli</taxon>
        <taxon>Bacillales</taxon>
        <taxon>Gemellaceae</taxon>
        <taxon>Gemella</taxon>
    </lineage>
</organism>
<reference evidence="2 3" key="1">
    <citation type="submission" date="2013-08" db="EMBL/GenBank/DDBJ databases">
        <authorList>
            <person name="Weinstock G."/>
            <person name="Sodergren E."/>
            <person name="Wylie T."/>
            <person name="Fulton L."/>
            <person name="Fulton R."/>
            <person name="Fronick C."/>
            <person name="O'Laughlin M."/>
            <person name="Godfrey J."/>
            <person name="Miner T."/>
            <person name="Herter B."/>
            <person name="Appelbaum E."/>
            <person name="Cordes M."/>
            <person name="Lek S."/>
            <person name="Wollam A."/>
            <person name="Pepin K.H."/>
            <person name="Palsikar V.B."/>
            <person name="Mitreva M."/>
            <person name="Wilson R.K."/>
        </authorList>
    </citation>
    <scope>NUCLEOTIDE SEQUENCE [LARGE SCALE GENOMIC DNA]</scope>
    <source>
        <strain evidence="2 3">ATCC 700627</strain>
    </source>
</reference>
<feature type="transmembrane region" description="Helical" evidence="1">
    <location>
        <begin position="203"/>
        <end position="228"/>
    </location>
</feature>
<evidence type="ECO:0000256" key="1">
    <source>
        <dbReference type="SAM" id="Phobius"/>
    </source>
</evidence>
<keyword evidence="3" id="KW-1185">Reference proteome</keyword>
<evidence type="ECO:0000313" key="3">
    <source>
        <dbReference type="Proteomes" id="UP000016637"/>
    </source>
</evidence>
<comment type="caution">
    <text evidence="2">The sequence shown here is derived from an EMBL/GenBank/DDBJ whole genome shotgun (WGS) entry which is preliminary data.</text>
</comment>
<protein>
    <recommendedName>
        <fullName evidence="4">Prephenate dehydratase</fullName>
    </recommendedName>
</protein>
<feature type="transmembrane region" description="Helical" evidence="1">
    <location>
        <begin position="19"/>
        <end position="38"/>
    </location>
</feature>
<dbReference type="HOGENOM" id="CLU_806349_0_0_9"/>
<name>U2QIB6_9BACL</name>
<accession>U2QIB6</accession>
<keyword evidence="1" id="KW-0472">Membrane</keyword>
<dbReference type="AlphaFoldDB" id="U2QIB6"/>
<keyword evidence="1" id="KW-1133">Transmembrane helix</keyword>
<evidence type="ECO:0008006" key="4">
    <source>
        <dbReference type="Google" id="ProtNLM"/>
    </source>
</evidence>
<proteinExistence type="predicted"/>
<dbReference type="EMBL" id="AWVP01000098">
    <property type="protein sequence ID" value="ERK56241.1"/>
    <property type="molecule type" value="Genomic_DNA"/>
</dbReference>
<dbReference type="eggNOG" id="ENOG50307RV">
    <property type="taxonomic scope" value="Bacteria"/>
</dbReference>
<evidence type="ECO:0000313" key="2">
    <source>
        <dbReference type="EMBL" id="ERK56241.1"/>
    </source>
</evidence>
<dbReference type="Proteomes" id="UP000016637">
    <property type="component" value="Unassembled WGS sequence"/>
</dbReference>
<keyword evidence="1" id="KW-0812">Transmembrane</keyword>
<dbReference type="RefSeq" id="WP_021753077.1">
    <property type="nucleotide sequence ID" value="NZ_KI271844.1"/>
</dbReference>
<gene>
    <name evidence="2" type="ORF">HMPREF1983_01428</name>
</gene>
<sequence length="346" mass="39113">MFENYSTADLFANIYKKKIINIIAVIVLFCAIAIPYTLKAINSKTTVKDTTNYSTYLSYKITSPLEEQQNSNKNKVGGYSDFYAKLLESNINGAFLFNDLSSEEMAKIANELDTGETTLKNSNFDYWDKKIIVNPLINNAGVSVKVLTSSKNANEIIEKKLDLLIDKFKDTYSDVKINKLDTINSQELVAGGKKSVAVNKTKLIMRLGILGILSIILVIIANIIVYIFNPTINRAGDYKKYNIGFVSTITTMDNLKKIIDYKINNQSLVFIGTNAKVLEKFKHEYKKYLSVDVKVRSVDDVQSLIEADNVLFIEEYGVTRYKNFEENLQVLANLDKDILGVINYKL</sequence>